<dbReference type="AlphaFoldDB" id="A0A916DVZ5"/>
<feature type="domain" description="FAD/NAD(P)-binding" evidence="9">
    <location>
        <begin position="10"/>
        <end position="326"/>
    </location>
</feature>
<dbReference type="InterPro" id="IPR023753">
    <property type="entry name" value="FAD/NAD-binding_dom"/>
</dbReference>
<evidence type="ECO:0000256" key="1">
    <source>
        <dbReference type="ARBA" id="ARBA00005272"/>
    </source>
</evidence>
<evidence type="ECO:0000256" key="5">
    <source>
        <dbReference type="ARBA" id="ARBA00022946"/>
    </source>
</evidence>
<sequence length="436" mass="49285">MNVPHRDLPRIVIIGCGFAGLKFAKTINTNQYQVVLFDKNNYHTFQPLMYQVASAGLEPDSIVYPIRKVFNRKKNFHFRMADVHQIDAEKKLVHTSVGILDYDYLVMATGAQSNFFGMKNIEKYSMPMKSLVEALNLRSLILQNFEKALNCSNVQERDALMSFVIVGGGATGVELAGALAELKRYILPKDYPDLDIRRMQIHVVQGADRLLPSMSKKASADAEAFLRKMGVNIWLDIRAKDYDGTTVYTNQETFKAKTLIWTAGVKGAPTAGLKANKTNSDRVLVNTLNQINGYKEIFAIGDVAAMPSEELPYGHPMLASVAVQQGVHLAKNFNRLAKEKEMLPFVYRDKGTMATIGRNLAVVDTKRLKFGGWFAWLLWMFVHLMLLVDFRSRLVVFVNWAWSYCFYDKGTRLIVREVKDKTLPNCVELEEGSSTK</sequence>
<dbReference type="RefSeq" id="WP_264790118.1">
    <property type="nucleotide sequence ID" value="NZ_AP026867.1"/>
</dbReference>
<evidence type="ECO:0000256" key="7">
    <source>
        <dbReference type="ARBA" id="ARBA00023027"/>
    </source>
</evidence>
<evidence type="ECO:0000256" key="3">
    <source>
        <dbReference type="ARBA" id="ARBA00022630"/>
    </source>
</evidence>
<evidence type="ECO:0000256" key="6">
    <source>
        <dbReference type="ARBA" id="ARBA00023002"/>
    </source>
</evidence>
<protein>
    <recommendedName>
        <fullName evidence="2">NADH:ubiquinone reductase (non-electrogenic)</fullName>
        <ecNumber evidence="2">1.6.5.9</ecNumber>
    </recommendedName>
</protein>
<evidence type="ECO:0000256" key="8">
    <source>
        <dbReference type="ARBA" id="ARBA00047599"/>
    </source>
</evidence>
<keyword evidence="7" id="KW-0520">NAD</keyword>
<organism evidence="11 12">
    <name type="scientific">Aureispira anguillae</name>
    <dbReference type="NCBI Taxonomy" id="2864201"/>
    <lineage>
        <taxon>Bacteria</taxon>
        <taxon>Pseudomonadati</taxon>
        <taxon>Bacteroidota</taxon>
        <taxon>Saprospiria</taxon>
        <taxon>Saprospirales</taxon>
        <taxon>Saprospiraceae</taxon>
        <taxon>Aureispira</taxon>
    </lineage>
</organism>
<evidence type="ECO:0000313" key="12">
    <source>
        <dbReference type="Proteomes" id="UP001060919"/>
    </source>
</evidence>
<dbReference type="Pfam" id="PF07992">
    <property type="entry name" value="Pyr_redox_2"/>
    <property type="match status" value="1"/>
</dbReference>
<dbReference type="KEGG" id="aup:AsAng_0056980"/>
<feature type="domain" description="External alternative NADH-ubiquinone oxidoreductase-like C-terminal" evidence="10">
    <location>
        <begin position="350"/>
        <end position="403"/>
    </location>
</feature>
<dbReference type="InterPro" id="IPR054585">
    <property type="entry name" value="NDH2-like_C"/>
</dbReference>
<keyword evidence="4" id="KW-0274">FAD</keyword>
<dbReference type="EMBL" id="AP026867">
    <property type="protein sequence ID" value="BDS14916.1"/>
    <property type="molecule type" value="Genomic_DNA"/>
</dbReference>
<accession>A0A916DVZ5</accession>
<dbReference type="EC" id="1.6.5.9" evidence="2"/>
<dbReference type="InterPro" id="IPR045024">
    <property type="entry name" value="NDH-2"/>
</dbReference>
<dbReference type="InterPro" id="IPR036188">
    <property type="entry name" value="FAD/NAD-bd_sf"/>
</dbReference>
<keyword evidence="5" id="KW-0809">Transit peptide</keyword>
<dbReference type="GO" id="GO:0050136">
    <property type="term" value="F:NADH dehydrogenase (quinone) (non-electrogenic) activity"/>
    <property type="evidence" value="ECO:0007669"/>
    <property type="project" value="UniProtKB-EC"/>
</dbReference>
<dbReference type="Proteomes" id="UP001060919">
    <property type="component" value="Chromosome"/>
</dbReference>
<proteinExistence type="inferred from homology"/>
<name>A0A916DVZ5_9BACT</name>
<dbReference type="Gene3D" id="3.50.50.100">
    <property type="match status" value="1"/>
</dbReference>
<dbReference type="PANTHER" id="PTHR43706">
    <property type="entry name" value="NADH DEHYDROGENASE"/>
    <property type="match status" value="1"/>
</dbReference>
<evidence type="ECO:0000313" key="11">
    <source>
        <dbReference type="EMBL" id="BDS14916.1"/>
    </source>
</evidence>
<dbReference type="PRINTS" id="PR00411">
    <property type="entry name" value="PNDRDTASEI"/>
</dbReference>
<reference evidence="11" key="1">
    <citation type="submission" date="2022-09" db="EMBL/GenBank/DDBJ databases">
        <title>Aureispira anguillicida sp. nov., isolated from Leptocephalus of Japanese eel Anguilla japonica.</title>
        <authorList>
            <person name="Yuasa K."/>
            <person name="Mekata T."/>
            <person name="Ikunari K."/>
        </authorList>
    </citation>
    <scope>NUCLEOTIDE SEQUENCE</scope>
    <source>
        <strain evidence="11">EL160426</strain>
    </source>
</reference>
<keyword evidence="12" id="KW-1185">Reference proteome</keyword>
<evidence type="ECO:0000259" key="10">
    <source>
        <dbReference type="Pfam" id="PF22366"/>
    </source>
</evidence>
<dbReference type="Pfam" id="PF22366">
    <property type="entry name" value="NDH2_C"/>
    <property type="match status" value="1"/>
</dbReference>
<keyword evidence="6" id="KW-0560">Oxidoreductase</keyword>
<comment type="catalytic activity">
    <reaction evidence="8">
        <text>a quinone + NADH + H(+) = a quinol + NAD(+)</text>
        <dbReference type="Rhea" id="RHEA:46160"/>
        <dbReference type="ChEBI" id="CHEBI:15378"/>
        <dbReference type="ChEBI" id="CHEBI:24646"/>
        <dbReference type="ChEBI" id="CHEBI:57540"/>
        <dbReference type="ChEBI" id="CHEBI:57945"/>
        <dbReference type="ChEBI" id="CHEBI:132124"/>
        <dbReference type="EC" id="1.6.5.9"/>
    </reaction>
</comment>
<dbReference type="SUPFAM" id="SSF51905">
    <property type="entry name" value="FAD/NAD(P)-binding domain"/>
    <property type="match status" value="2"/>
</dbReference>
<evidence type="ECO:0000256" key="2">
    <source>
        <dbReference type="ARBA" id="ARBA00012637"/>
    </source>
</evidence>
<evidence type="ECO:0000256" key="4">
    <source>
        <dbReference type="ARBA" id="ARBA00022827"/>
    </source>
</evidence>
<dbReference type="PRINTS" id="PR00368">
    <property type="entry name" value="FADPNR"/>
</dbReference>
<gene>
    <name evidence="11" type="ORF">AsAng_0056980</name>
</gene>
<evidence type="ECO:0000259" key="9">
    <source>
        <dbReference type="Pfam" id="PF07992"/>
    </source>
</evidence>
<dbReference type="PANTHER" id="PTHR43706:SF47">
    <property type="entry name" value="EXTERNAL NADH-UBIQUINONE OXIDOREDUCTASE 1, MITOCHONDRIAL-RELATED"/>
    <property type="match status" value="1"/>
</dbReference>
<keyword evidence="3" id="KW-0285">Flavoprotein</keyword>
<comment type="similarity">
    <text evidence="1">Belongs to the NADH dehydrogenase family.</text>
</comment>